<evidence type="ECO:0000313" key="1">
    <source>
        <dbReference type="EMBL" id="TDE11273.1"/>
    </source>
</evidence>
<proteinExistence type="predicted"/>
<dbReference type="RefSeq" id="WP_131961120.1">
    <property type="nucleotide sequence ID" value="NZ_SMFL01000012.1"/>
</dbReference>
<protein>
    <submittedName>
        <fullName evidence="1">Nuclear transport factor 2 family protein</fullName>
    </submittedName>
</protein>
<comment type="caution">
    <text evidence="1">The sequence shown here is derived from an EMBL/GenBank/DDBJ whole genome shotgun (WGS) entry which is preliminary data.</text>
</comment>
<name>A0A4R5DKW5_9BACT</name>
<accession>A0A4R5DKW5</accession>
<dbReference type="Gene3D" id="3.10.450.50">
    <property type="match status" value="1"/>
</dbReference>
<dbReference type="AlphaFoldDB" id="A0A4R5DKW5"/>
<evidence type="ECO:0000313" key="2">
    <source>
        <dbReference type="Proteomes" id="UP000294850"/>
    </source>
</evidence>
<organism evidence="1 2">
    <name type="scientific">Dyadobacter psychrotolerans</name>
    <dbReference type="NCBI Taxonomy" id="2541721"/>
    <lineage>
        <taxon>Bacteria</taxon>
        <taxon>Pseudomonadati</taxon>
        <taxon>Bacteroidota</taxon>
        <taxon>Cytophagia</taxon>
        <taxon>Cytophagales</taxon>
        <taxon>Spirosomataceae</taxon>
        <taxon>Dyadobacter</taxon>
    </lineage>
</organism>
<dbReference type="EMBL" id="SMFL01000012">
    <property type="protein sequence ID" value="TDE11273.1"/>
    <property type="molecule type" value="Genomic_DNA"/>
</dbReference>
<reference evidence="1 2" key="1">
    <citation type="submission" date="2019-03" db="EMBL/GenBank/DDBJ databases">
        <title>Dyadobacter AR-3-6 sp. nov., isolated from arctic soil.</title>
        <authorList>
            <person name="Chaudhary D.K."/>
        </authorList>
    </citation>
    <scope>NUCLEOTIDE SEQUENCE [LARGE SCALE GENOMIC DNA]</scope>
    <source>
        <strain evidence="1 2">AR-3-6</strain>
    </source>
</reference>
<dbReference type="OrthoDB" id="345781at2"/>
<sequence>MVSITDTEQIVRQEKLLQYAIKNSEIPNLENFLPDNLIFADDLEILFEEDTKLNNRRSRMLQIMDVSVLNQEFDVTETAARVSIIKQITGIFHDQCFSQQYKYQWVWKWTDNGWQVVRSCCSLLSAGEI</sequence>
<keyword evidence="2" id="KW-1185">Reference proteome</keyword>
<dbReference type="SUPFAM" id="SSF54427">
    <property type="entry name" value="NTF2-like"/>
    <property type="match status" value="1"/>
</dbReference>
<dbReference type="Proteomes" id="UP000294850">
    <property type="component" value="Unassembled WGS sequence"/>
</dbReference>
<gene>
    <name evidence="1" type="ORF">E0F88_25505</name>
</gene>
<dbReference type="InterPro" id="IPR032710">
    <property type="entry name" value="NTF2-like_dom_sf"/>
</dbReference>